<accession>A0A9X0R4L4</accession>
<evidence type="ECO:0000259" key="7">
    <source>
        <dbReference type="PROSITE" id="PS51900"/>
    </source>
</evidence>
<dbReference type="Gene3D" id="1.10.150.130">
    <property type="match status" value="1"/>
</dbReference>
<dbReference type="InterPro" id="IPR046668">
    <property type="entry name" value="DUF6538"/>
</dbReference>
<comment type="caution">
    <text evidence="8">The sequence shown here is derived from an EMBL/GenBank/DDBJ whole genome shotgun (WGS) entry which is preliminary data.</text>
</comment>
<gene>
    <name evidence="8" type="ORF">H7965_24125</name>
</gene>
<dbReference type="GO" id="GO:0003677">
    <property type="term" value="F:DNA binding"/>
    <property type="evidence" value="ECO:0007669"/>
    <property type="project" value="UniProtKB-UniRule"/>
</dbReference>
<evidence type="ECO:0000256" key="5">
    <source>
        <dbReference type="PROSITE-ProRule" id="PRU01248"/>
    </source>
</evidence>
<keyword evidence="2" id="KW-0229">DNA integration</keyword>
<evidence type="ECO:0000256" key="4">
    <source>
        <dbReference type="ARBA" id="ARBA00023172"/>
    </source>
</evidence>
<dbReference type="PANTHER" id="PTHR30349:SF64">
    <property type="entry name" value="PROPHAGE INTEGRASE INTD-RELATED"/>
    <property type="match status" value="1"/>
</dbReference>
<evidence type="ECO:0000313" key="8">
    <source>
        <dbReference type="EMBL" id="MBC4018378.1"/>
    </source>
</evidence>
<dbReference type="InterPro" id="IPR011010">
    <property type="entry name" value="DNA_brk_join_enz"/>
</dbReference>
<dbReference type="InterPro" id="IPR010998">
    <property type="entry name" value="Integrase_recombinase_N"/>
</dbReference>
<sequence>MSRPFRRPSGQFFIRIRIPNDLHAVAGKQLYSKPLGTDDPAEAQRRWPAAVAAYEATLLEWRCAANRVSLTPNEAAELAVKWGVALATGVIPFAADRREAFDTSGPGGTFPSDADRMRFEGQRETHAREALSLAEISVTPEGWSALLEAMTHPVLTAYIEAELRAAGVSAVGGSPAFSPFTHALEKHGAIVRTERPEPEPPSSAAPVAPSIAPVQSTPVVSFDNLLVRWRRITAAKPRTIEATEYAVRDFKKFLGHGDAGRVTKADGLRWREDCLGRNLTNNTFNNRLSMVIQVLEVGVRDGLLPANPLAGLRLPKSKVALRHPYSDVDAVRILTAARKETSPALWWTHWIMAFTGMRVAEVLQLTQDDIRQDGATGLWYIAVHEADAGKSVKNGHARSIPIHPALIHEGLLDYAKGIEPSAPLFPDKKPDRYGQRGGRGWNLVGQWVRSTVGITDTRVAPNHSWRHRMEDELRTAEVPEDVRDAILGHTRQTTGRLYGVRGEALSRLYRELSKVPVPKGLPSGLEECPLAA</sequence>
<keyword evidence="3 5" id="KW-0238">DNA-binding</keyword>
<dbReference type="GO" id="GO:0015074">
    <property type="term" value="P:DNA integration"/>
    <property type="evidence" value="ECO:0007669"/>
    <property type="project" value="UniProtKB-KW"/>
</dbReference>
<dbReference type="AlphaFoldDB" id="A0A9X0R4L4"/>
<dbReference type="EMBL" id="JACOMF010000052">
    <property type="protein sequence ID" value="MBC4018378.1"/>
    <property type="molecule type" value="Genomic_DNA"/>
</dbReference>
<evidence type="ECO:0000313" key="9">
    <source>
        <dbReference type="Proteomes" id="UP000600101"/>
    </source>
</evidence>
<name>A0A9X0R4L4_9PROT</name>
<dbReference type="GO" id="GO:0006310">
    <property type="term" value="P:DNA recombination"/>
    <property type="evidence" value="ECO:0007669"/>
    <property type="project" value="UniProtKB-KW"/>
</dbReference>
<comment type="similarity">
    <text evidence="1">Belongs to the 'phage' integrase family.</text>
</comment>
<dbReference type="PANTHER" id="PTHR30349">
    <property type="entry name" value="PHAGE INTEGRASE-RELATED"/>
    <property type="match status" value="1"/>
</dbReference>
<keyword evidence="9" id="KW-1185">Reference proteome</keyword>
<dbReference type="PROSITE" id="PS51898">
    <property type="entry name" value="TYR_RECOMBINASE"/>
    <property type="match status" value="1"/>
</dbReference>
<dbReference type="CDD" id="cd01184">
    <property type="entry name" value="INT_C_like_1"/>
    <property type="match status" value="1"/>
</dbReference>
<dbReference type="InterPro" id="IPR002104">
    <property type="entry name" value="Integrase_catalytic"/>
</dbReference>
<dbReference type="SUPFAM" id="SSF56349">
    <property type="entry name" value="DNA breaking-rejoining enzymes"/>
    <property type="match status" value="1"/>
</dbReference>
<evidence type="ECO:0000256" key="3">
    <source>
        <dbReference type="ARBA" id="ARBA00023125"/>
    </source>
</evidence>
<dbReference type="Gene3D" id="1.10.443.10">
    <property type="entry name" value="Intergrase catalytic core"/>
    <property type="match status" value="1"/>
</dbReference>
<dbReference type="InterPro" id="IPR013762">
    <property type="entry name" value="Integrase-like_cat_sf"/>
</dbReference>
<reference evidence="8" key="1">
    <citation type="submission" date="2020-08" db="EMBL/GenBank/DDBJ databases">
        <authorList>
            <person name="Hu Y."/>
            <person name="Nguyen S.V."/>
            <person name="Li F."/>
            <person name="Fanning S."/>
        </authorList>
    </citation>
    <scope>NUCLEOTIDE SEQUENCE</scope>
    <source>
        <strain evidence="8">SYSU D8009</strain>
    </source>
</reference>
<protein>
    <submittedName>
        <fullName evidence="8">Tyrosine-type recombinase/integrase</fullName>
    </submittedName>
</protein>
<dbReference type="Pfam" id="PF20172">
    <property type="entry name" value="DUF6538"/>
    <property type="match status" value="1"/>
</dbReference>
<feature type="domain" description="Tyr recombinase" evidence="6">
    <location>
        <begin position="320"/>
        <end position="513"/>
    </location>
</feature>
<dbReference type="Proteomes" id="UP000600101">
    <property type="component" value="Unassembled WGS sequence"/>
</dbReference>
<feature type="domain" description="Core-binding (CB)" evidence="7">
    <location>
        <begin position="220"/>
        <end position="299"/>
    </location>
</feature>
<evidence type="ECO:0000259" key="6">
    <source>
        <dbReference type="PROSITE" id="PS51898"/>
    </source>
</evidence>
<keyword evidence="4" id="KW-0233">DNA recombination</keyword>
<dbReference type="InterPro" id="IPR044068">
    <property type="entry name" value="CB"/>
</dbReference>
<evidence type="ECO:0000256" key="2">
    <source>
        <dbReference type="ARBA" id="ARBA00022908"/>
    </source>
</evidence>
<evidence type="ECO:0000256" key="1">
    <source>
        <dbReference type="ARBA" id="ARBA00008857"/>
    </source>
</evidence>
<dbReference type="InterPro" id="IPR050090">
    <property type="entry name" value="Tyrosine_recombinase_XerCD"/>
</dbReference>
<dbReference type="PROSITE" id="PS51900">
    <property type="entry name" value="CB"/>
    <property type="match status" value="1"/>
</dbReference>
<dbReference type="RefSeq" id="WP_186773131.1">
    <property type="nucleotide sequence ID" value="NZ_JACOMF010000052.1"/>
</dbReference>
<organism evidence="8 9">
    <name type="scientific">Siccirubricoccus deserti</name>
    <dbReference type="NCBI Taxonomy" id="2013562"/>
    <lineage>
        <taxon>Bacteria</taxon>
        <taxon>Pseudomonadati</taxon>
        <taxon>Pseudomonadota</taxon>
        <taxon>Alphaproteobacteria</taxon>
        <taxon>Acetobacterales</taxon>
        <taxon>Roseomonadaceae</taxon>
        <taxon>Siccirubricoccus</taxon>
    </lineage>
</organism>
<proteinExistence type="inferred from homology"/>